<keyword evidence="1" id="KW-0732">Signal</keyword>
<gene>
    <name evidence="2" type="ORF">VDBG_04248</name>
</gene>
<dbReference type="Proteomes" id="UP000008698">
    <property type="component" value="Unassembled WGS sequence"/>
</dbReference>
<reference evidence="3" key="1">
    <citation type="journal article" date="2011" name="PLoS Pathog.">
        <title>Comparative genomics yields insights into niche adaptation of plant vascular wilt pathogens.</title>
        <authorList>
            <person name="Klosterman S.J."/>
            <person name="Subbarao K.V."/>
            <person name="Kang S."/>
            <person name="Veronese P."/>
            <person name="Gold S.E."/>
            <person name="Thomma B.P.H.J."/>
            <person name="Chen Z."/>
            <person name="Henrissat B."/>
            <person name="Lee Y.-H."/>
            <person name="Park J."/>
            <person name="Garcia-Pedrajas M.D."/>
            <person name="Barbara D.J."/>
            <person name="Anchieta A."/>
            <person name="de Jonge R."/>
            <person name="Santhanam P."/>
            <person name="Maruthachalam K."/>
            <person name="Atallah Z."/>
            <person name="Amyotte S.G."/>
            <person name="Paz Z."/>
            <person name="Inderbitzin P."/>
            <person name="Hayes R.J."/>
            <person name="Heiman D.I."/>
            <person name="Young S."/>
            <person name="Zeng Q."/>
            <person name="Engels R."/>
            <person name="Galagan J."/>
            <person name="Cuomo C.A."/>
            <person name="Dobinson K.F."/>
            <person name="Ma L.-J."/>
        </authorList>
    </citation>
    <scope>NUCLEOTIDE SEQUENCE [LARGE SCALE GENOMIC DNA]</scope>
    <source>
        <strain evidence="3">VaMs.102 / ATCC MYA-4576 / FGSC 10136</strain>
    </source>
</reference>
<protein>
    <submittedName>
        <fullName evidence="2">Predicted protein</fullName>
    </submittedName>
</protein>
<keyword evidence="3" id="KW-1185">Reference proteome</keyword>
<dbReference type="RefSeq" id="XP_003006295.1">
    <property type="nucleotide sequence ID" value="XM_003006249.1"/>
</dbReference>
<organism evidence="3">
    <name type="scientific">Verticillium alfalfae (strain VaMs.102 / ATCC MYA-4576 / FGSC 10136)</name>
    <name type="common">Verticillium wilt of alfalfa</name>
    <name type="synonym">Verticillium albo-atrum</name>
    <dbReference type="NCBI Taxonomy" id="526221"/>
    <lineage>
        <taxon>Eukaryota</taxon>
        <taxon>Fungi</taxon>
        <taxon>Dikarya</taxon>
        <taxon>Ascomycota</taxon>
        <taxon>Pezizomycotina</taxon>
        <taxon>Sordariomycetes</taxon>
        <taxon>Hypocreomycetidae</taxon>
        <taxon>Glomerellales</taxon>
        <taxon>Plectosphaerellaceae</taxon>
        <taxon>Verticillium</taxon>
    </lineage>
</organism>
<sequence>MADQMHSPNQLKCWSLIFLGACGPAHPVRVCRAPRRPLGRIHTHTHTHQDDQISILADAVWTQCSGSSNGNIGLIWSRSPSRAGEIELLQRKHVWVDQGRTSKNNHGRLPMRQHAERARIMAYEWFHATRSSCSGRRGLEVVRCGRFGVLQLDCNAFARSAGNVAGPVPRGDENGEPTP</sequence>
<accession>C9SGI9</accession>
<dbReference type="EMBL" id="DS985217">
    <property type="protein sequence ID" value="EEY18139.1"/>
    <property type="molecule type" value="Genomic_DNA"/>
</dbReference>
<dbReference type="HOGENOM" id="CLU_1579705_0_0_1"/>
<feature type="signal peptide" evidence="1">
    <location>
        <begin position="1"/>
        <end position="27"/>
    </location>
</feature>
<evidence type="ECO:0000313" key="2">
    <source>
        <dbReference type="EMBL" id="EEY18139.1"/>
    </source>
</evidence>
<dbReference type="GeneID" id="9535102"/>
<proteinExistence type="predicted"/>
<dbReference type="eggNOG" id="ENOG502TA9F">
    <property type="taxonomic scope" value="Eukaryota"/>
</dbReference>
<evidence type="ECO:0000256" key="1">
    <source>
        <dbReference type="SAM" id="SignalP"/>
    </source>
</evidence>
<dbReference type="KEGG" id="val:VDBG_04248"/>
<name>C9SGI9_VERA1</name>
<evidence type="ECO:0000313" key="3">
    <source>
        <dbReference type="Proteomes" id="UP000008698"/>
    </source>
</evidence>
<dbReference type="AlphaFoldDB" id="C9SGI9"/>
<dbReference type="OMA" id="RARIMAY"/>
<feature type="chain" id="PRO_5003000997" evidence="1">
    <location>
        <begin position="28"/>
        <end position="179"/>
    </location>
</feature>